<evidence type="ECO:0000313" key="2">
    <source>
        <dbReference type="Proteomes" id="UP000466730"/>
    </source>
</evidence>
<dbReference type="OrthoDB" id="7062302at2"/>
<keyword evidence="2" id="KW-1185">Reference proteome</keyword>
<gene>
    <name evidence="1" type="ORF">GH815_13290</name>
</gene>
<dbReference type="RefSeq" id="WP_153749259.1">
    <property type="nucleotide sequence ID" value="NZ_BAAADI010000004.1"/>
</dbReference>
<comment type="caution">
    <text evidence="1">The sequence shown here is derived from an EMBL/GenBank/DDBJ whole genome shotgun (WGS) entry which is preliminary data.</text>
</comment>
<organism evidence="1 2">
    <name type="scientific">Rhodovulum strictum</name>
    <dbReference type="NCBI Taxonomy" id="58314"/>
    <lineage>
        <taxon>Bacteria</taxon>
        <taxon>Pseudomonadati</taxon>
        <taxon>Pseudomonadota</taxon>
        <taxon>Alphaproteobacteria</taxon>
        <taxon>Rhodobacterales</taxon>
        <taxon>Paracoccaceae</taxon>
        <taxon>Rhodovulum</taxon>
    </lineage>
</organism>
<accession>A0A844BHJ4</accession>
<sequence>MTEFWVASGHHLTRLDASGRMQVTDALLLAWLARPELLPPPEACAAERALHARLLDTPRAEVAPEAVAALADPDARENWGFLLSLRDALLAAGTVEGGYLDLVRRGVRLPVVFLNQLVQLVLRNALDGCQDVATLRAAEMLFRPQKGHVRDGALILADEELVAELDAEMRASPLAAMLKGGVEQLDILGAGNGWTYWSRSDAHSMALNFGGDQAARAGLAAAMTAFLRHLLGFDLRIEALTSIEGVDFRWFIGLDEVGTRIGNALWRGETPETPPIGLFRLDLAPGVPVRPALAGQPVWLILGMGADSVVRMKPQNLIAGLPLPGGGPGH</sequence>
<dbReference type="InterPro" id="IPR045932">
    <property type="entry name" value="DUF6352"/>
</dbReference>
<dbReference type="AlphaFoldDB" id="A0A844BHJ4"/>
<dbReference type="EMBL" id="WJPO01000022">
    <property type="protein sequence ID" value="MRH21968.1"/>
    <property type="molecule type" value="Genomic_DNA"/>
</dbReference>
<protein>
    <submittedName>
        <fullName evidence="1">Uncharacterized protein</fullName>
    </submittedName>
</protein>
<name>A0A844BHJ4_9RHOB</name>
<reference evidence="1 2" key="1">
    <citation type="submission" date="2019-11" db="EMBL/GenBank/DDBJ databases">
        <title>Draft Whole-Genome sequence of the marine photosynthetic bacterium Rhodovulum strictum DSM 11289.</title>
        <authorList>
            <person name="Kyndt J.A."/>
            <person name="Meyer T.E."/>
        </authorList>
    </citation>
    <scope>NUCLEOTIDE SEQUENCE [LARGE SCALE GENOMIC DNA]</scope>
    <source>
        <strain evidence="1 2">DSM 11289</strain>
    </source>
</reference>
<dbReference type="Pfam" id="PF19879">
    <property type="entry name" value="DUF6352"/>
    <property type="match status" value="1"/>
</dbReference>
<evidence type="ECO:0000313" key="1">
    <source>
        <dbReference type="EMBL" id="MRH21968.1"/>
    </source>
</evidence>
<dbReference type="Proteomes" id="UP000466730">
    <property type="component" value="Unassembled WGS sequence"/>
</dbReference>
<proteinExistence type="predicted"/>